<protein>
    <submittedName>
        <fullName evidence="2 4">Alpha crystallin/Hsp20 domain and HSP20-like chaperone domain-containing protein</fullName>
    </submittedName>
</protein>
<dbReference type="Proteomes" id="UP000035682">
    <property type="component" value="Unplaced"/>
</dbReference>
<evidence type="ECO:0000313" key="2">
    <source>
        <dbReference type="EMBL" id="CEF67148.1"/>
    </source>
</evidence>
<dbReference type="OrthoDB" id="1431247at2759"/>
<dbReference type="WBParaSite" id="SRAE_2000181300.1">
    <property type="protein sequence ID" value="SRAE_2000181300.1"/>
    <property type="gene ID" value="WBGene00262019"/>
</dbReference>
<dbReference type="Pfam" id="PF00011">
    <property type="entry name" value="HSP20"/>
    <property type="match status" value="1"/>
</dbReference>
<organism evidence="2">
    <name type="scientific">Strongyloides ratti</name>
    <name type="common">Parasitic roundworm</name>
    <dbReference type="NCBI Taxonomy" id="34506"/>
    <lineage>
        <taxon>Eukaryota</taxon>
        <taxon>Metazoa</taxon>
        <taxon>Ecdysozoa</taxon>
        <taxon>Nematoda</taxon>
        <taxon>Chromadorea</taxon>
        <taxon>Rhabditida</taxon>
        <taxon>Tylenchina</taxon>
        <taxon>Panagrolaimomorpha</taxon>
        <taxon>Strongyloidoidea</taxon>
        <taxon>Strongyloididae</taxon>
        <taxon>Strongyloides</taxon>
    </lineage>
</organism>
<dbReference type="GeneID" id="36379513"/>
<reference evidence="2 3" key="1">
    <citation type="submission" date="2014-09" db="EMBL/GenBank/DDBJ databases">
        <authorList>
            <person name="Martin A.A."/>
        </authorList>
    </citation>
    <scope>NUCLEOTIDE SEQUENCE</scope>
    <source>
        <strain evidence="3">ED321</strain>
        <strain evidence="2">ED321 Heterogonic</strain>
    </source>
</reference>
<dbReference type="AlphaFoldDB" id="A0A090LG91"/>
<gene>
    <name evidence="2 4 5" type="ORF">SRAE_2000181300</name>
</gene>
<name>A0A090LG91_STRRB</name>
<dbReference type="WormBase" id="SRAE_2000181300">
    <property type="protein sequence ID" value="SRP01766"/>
    <property type="gene ID" value="WBGene00262019"/>
</dbReference>
<dbReference type="SUPFAM" id="SSF49764">
    <property type="entry name" value="HSP20-like chaperones"/>
    <property type="match status" value="1"/>
</dbReference>
<feature type="domain" description="SHSP" evidence="1">
    <location>
        <begin position="56"/>
        <end position="134"/>
    </location>
</feature>
<dbReference type="InterPro" id="IPR002068">
    <property type="entry name" value="A-crystallin/Hsp20_dom"/>
</dbReference>
<reference evidence="4" key="2">
    <citation type="submission" date="2020-12" db="UniProtKB">
        <authorList>
            <consortium name="WormBaseParasite"/>
        </authorList>
    </citation>
    <scope>IDENTIFICATION</scope>
</reference>
<dbReference type="Gene3D" id="2.60.40.790">
    <property type="match status" value="1"/>
</dbReference>
<dbReference type="EMBL" id="LN609529">
    <property type="protein sequence ID" value="CEF67148.1"/>
    <property type="molecule type" value="Genomic_DNA"/>
</dbReference>
<proteinExistence type="predicted"/>
<dbReference type="CTD" id="36379513"/>
<evidence type="ECO:0000313" key="4">
    <source>
        <dbReference type="WBParaSite" id="SRAE_2000181300.1"/>
    </source>
</evidence>
<dbReference type="InterPro" id="IPR008978">
    <property type="entry name" value="HSP20-like_chaperone"/>
</dbReference>
<dbReference type="RefSeq" id="XP_024506348.1">
    <property type="nucleotide sequence ID" value="XM_024652809.1"/>
</dbReference>
<sequence length="135" mass="15668">MLFAGSTSKYNLHNYNSTTNISSNIDRKKSIKKRKNSEMCPWPQNVDDKYFKHTETKKNSIIVVNGSQFNKNIVELTIKDDMLNIKLSQHVKENDKICTKDVNRCYKVPQNINLSTLKKEFNTNGDLVIKLRKNS</sequence>
<accession>A0A090LG91</accession>
<evidence type="ECO:0000313" key="5">
    <source>
        <dbReference type="WormBase" id="SRAE_2000181300"/>
    </source>
</evidence>
<evidence type="ECO:0000259" key="1">
    <source>
        <dbReference type="Pfam" id="PF00011"/>
    </source>
</evidence>
<keyword evidence="3" id="KW-1185">Reference proteome</keyword>
<evidence type="ECO:0000313" key="3">
    <source>
        <dbReference type="Proteomes" id="UP000035682"/>
    </source>
</evidence>